<dbReference type="RefSeq" id="WP_338550958.1">
    <property type="nucleotide sequence ID" value="NZ_CP146069.1"/>
</dbReference>
<protein>
    <submittedName>
        <fullName evidence="1">Dimethylsulfonioproprionate lyase family protein</fullName>
    </submittedName>
</protein>
<evidence type="ECO:0000313" key="1">
    <source>
        <dbReference type="EMBL" id="WWR48137.1"/>
    </source>
</evidence>
<proteinExistence type="predicted"/>
<name>A0ABZ2HP54_9RHOB</name>
<dbReference type="InterPro" id="IPR014710">
    <property type="entry name" value="RmlC-like_jellyroll"/>
</dbReference>
<evidence type="ECO:0000313" key="2">
    <source>
        <dbReference type="Proteomes" id="UP001364156"/>
    </source>
</evidence>
<reference evidence="1 2" key="1">
    <citation type="submission" date="2023-10" db="EMBL/GenBank/DDBJ databases">
        <title>Roseovarius strain S88 nov., isolated from a marine algae.</title>
        <authorList>
            <person name="Lee M.W."/>
            <person name="Lee J.K."/>
            <person name="Kim J.M."/>
            <person name="Choi D.G."/>
            <person name="Baek J.H."/>
            <person name="Bayburt H."/>
            <person name="Jung J.J."/>
            <person name="Han D.M."/>
            <person name="Jeon C.O."/>
        </authorList>
    </citation>
    <scope>NUCLEOTIDE SEQUENCE [LARGE SCALE GENOMIC DNA]</scope>
    <source>
        <strain evidence="1 2">S88</strain>
    </source>
</reference>
<accession>A0ABZ2HP54</accession>
<dbReference type="InterPro" id="IPR031723">
    <property type="entry name" value="DMSP_lyase"/>
</dbReference>
<organism evidence="1 2">
    <name type="scientific">Roseovarius phycicola</name>
    <dbReference type="NCBI Taxonomy" id="3080976"/>
    <lineage>
        <taxon>Bacteria</taxon>
        <taxon>Pseudomonadati</taxon>
        <taxon>Pseudomonadota</taxon>
        <taxon>Alphaproteobacteria</taxon>
        <taxon>Rhodobacterales</taxon>
        <taxon>Roseobacteraceae</taxon>
        <taxon>Roseovarius</taxon>
    </lineage>
</organism>
<gene>
    <name evidence="1" type="ORF">RZ517_08195</name>
</gene>
<dbReference type="EMBL" id="CP146069">
    <property type="protein sequence ID" value="WWR48137.1"/>
    <property type="molecule type" value="Genomic_DNA"/>
</dbReference>
<keyword evidence="1" id="KW-0456">Lyase</keyword>
<keyword evidence="2" id="KW-1185">Reference proteome</keyword>
<sequence>MTTALLSALTQLARHIGGDLSWFADRMEGLEISTEARPMPHPVCDTLPARCRETSDLTAPSTQALMRAIPYLPWTQSYTETDGFDAHYLANYAFVNVVSPSGLYLSDEMRISVGFWGEGLIYPDHAHQPEEWYVMLAGSCTLTSDGIGAQVLRAGEVAHHTPWQRHSARMNPGPLLAAAYWRGDGLMDKSTFYGGAS</sequence>
<dbReference type="Gene3D" id="2.60.120.10">
    <property type="entry name" value="Jelly Rolls"/>
    <property type="match status" value="1"/>
</dbReference>
<dbReference type="Pfam" id="PF16867">
    <property type="entry name" value="DMSP_lyase"/>
    <property type="match status" value="1"/>
</dbReference>
<dbReference type="Proteomes" id="UP001364156">
    <property type="component" value="Chromosome"/>
</dbReference>
<dbReference type="InterPro" id="IPR011051">
    <property type="entry name" value="RmlC_Cupin_sf"/>
</dbReference>
<dbReference type="SUPFAM" id="SSF51182">
    <property type="entry name" value="RmlC-like cupins"/>
    <property type="match status" value="1"/>
</dbReference>
<dbReference type="GO" id="GO:0016829">
    <property type="term" value="F:lyase activity"/>
    <property type="evidence" value="ECO:0007669"/>
    <property type="project" value="UniProtKB-KW"/>
</dbReference>